<dbReference type="AlphaFoldDB" id="A0A9X2KGF2"/>
<evidence type="ECO:0000313" key="2">
    <source>
        <dbReference type="EMBL" id="MCP3056381.1"/>
    </source>
</evidence>
<evidence type="ECO:0000256" key="1">
    <source>
        <dbReference type="SAM" id="Phobius"/>
    </source>
</evidence>
<keyword evidence="1" id="KW-0812">Transmembrane</keyword>
<keyword evidence="3" id="KW-1185">Reference proteome</keyword>
<feature type="transmembrane region" description="Helical" evidence="1">
    <location>
        <begin position="67"/>
        <end position="84"/>
    </location>
</feature>
<keyword evidence="1" id="KW-0472">Membrane</keyword>
<keyword evidence="1" id="KW-1133">Transmembrane helix</keyword>
<dbReference type="RefSeq" id="WP_253965190.1">
    <property type="nucleotide sequence ID" value="NZ_JALHBS010000090.1"/>
</dbReference>
<comment type="caution">
    <text evidence="2">The sequence shown here is derived from an EMBL/GenBank/DDBJ whole genome shotgun (WGS) entry which is preliminary data.</text>
</comment>
<accession>A0A9X2KGF2</accession>
<feature type="transmembrane region" description="Helical" evidence="1">
    <location>
        <begin position="158"/>
        <end position="182"/>
    </location>
</feature>
<evidence type="ECO:0000313" key="3">
    <source>
        <dbReference type="Proteomes" id="UP001155220"/>
    </source>
</evidence>
<proteinExistence type="predicted"/>
<feature type="transmembrane region" description="Helical" evidence="1">
    <location>
        <begin position="28"/>
        <end position="47"/>
    </location>
</feature>
<feature type="transmembrane region" description="Helical" evidence="1">
    <location>
        <begin position="91"/>
        <end position="108"/>
    </location>
</feature>
<sequence length="225" mass="24934">MLRYFRTAGILARETVIVAITRRSRAEIVAFLILALLSLTVTWTGSLIFEPTAGKADYPAENGWHELLQAALLLSAAVLFYAAAVRFGFEIFYFSLFAAFFCGLAVLRETPRCASSYYEGGPCLSSDGKLIIGFALAATVIALLAWRRIPLARQVRDLNLLWILPVGFSGLMLIAAEIMGSYYIEVWKEETLELASYVNLTVFAMVLNIRPGWFDSRPPGAHMPP</sequence>
<reference evidence="2" key="1">
    <citation type="submission" date="2022-03" db="EMBL/GenBank/DDBJ databases">
        <title>Aurantimonas Liuensis sp. Nov., isolated from the hadal seawater of the Mariana Trench.</title>
        <authorList>
            <person name="Liu R."/>
        </authorList>
    </citation>
    <scope>NUCLEOTIDE SEQUENCE</scope>
    <source>
        <strain evidence="2">LRZ36</strain>
    </source>
</reference>
<dbReference type="Proteomes" id="UP001155220">
    <property type="component" value="Unassembled WGS sequence"/>
</dbReference>
<feature type="transmembrane region" description="Helical" evidence="1">
    <location>
        <begin position="128"/>
        <end position="146"/>
    </location>
</feature>
<feature type="transmembrane region" description="Helical" evidence="1">
    <location>
        <begin position="194"/>
        <end position="213"/>
    </location>
</feature>
<name>A0A9X2KGF2_9HYPH</name>
<dbReference type="EMBL" id="JALHBS010000090">
    <property type="protein sequence ID" value="MCP3056381.1"/>
    <property type="molecule type" value="Genomic_DNA"/>
</dbReference>
<organism evidence="2 3">
    <name type="scientific">Aurantimonas marianensis</name>
    <dbReference type="NCBI Taxonomy" id="2920428"/>
    <lineage>
        <taxon>Bacteria</taxon>
        <taxon>Pseudomonadati</taxon>
        <taxon>Pseudomonadota</taxon>
        <taxon>Alphaproteobacteria</taxon>
        <taxon>Hyphomicrobiales</taxon>
        <taxon>Aurantimonadaceae</taxon>
        <taxon>Aurantimonas</taxon>
    </lineage>
</organism>
<protein>
    <submittedName>
        <fullName evidence="2">Uncharacterized protein</fullName>
    </submittedName>
</protein>
<gene>
    <name evidence="2" type="ORF">MJ956_14695</name>
</gene>